<dbReference type="InterPro" id="IPR027450">
    <property type="entry name" value="AlkB-like"/>
</dbReference>
<sequence>MTLSLFEDELPIELINSDGMITCWQLLLPDQEATALFEELLNVNNWQQETITLYGKRLLQPRLTAWYGEYGVSADGGYEKLVQTVDFTPRLMVLKTEIERLTGYHFNCVLANLYRDGQDSVGYHADDEKILGINPVIASYSLGATRRFLLKHNSDKLQKVACELQHNSLILMHGALQHYWQHSIPKTQRSVAPRINLTFRLIKPH</sequence>
<proteinExistence type="predicted"/>
<accession>A0ABQ6DY95</accession>
<evidence type="ECO:0000313" key="2">
    <source>
        <dbReference type="EMBL" id="GLS89963.1"/>
    </source>
</evidence>
<keyword evidence="3" id="KW-1185">Reference proteome</keyword>
<dbReference type="InterPro" id="IPR032854">
    <property type="entry name" value="ALKBH3"/>
</dbReference>
<dbReference type="Gene3D" id="2.60.120.590">
    <property type="entry name" value="Alpha-ketoglutarate-dependent dioxygenase AlkB-like"/>
    <property type="match status" value="1"/>
</dbReference>
<evidence type="ECO:0000259" key="1">
    <source>
        <dbReference type="PROSITE" id="PS51471"/>
    </source>
</evidence>
<name>A0ABQ6DY95_9GAMM</name>
<dbReference type="EMBL" id="BSPQ01000002">
    <property type="protein sequence ID" value="GLS89963.1"/>
    <property type="molecule type" value="Genomic_DNA"/>
</dbReference>
<protein>
    <submittedName>
        <fullName evidence="2">Alkylated DNA repair protein</fullName>
    </submittedName>
</protein>
<organism evidence="2 3">
    <name type="scientific">Psychromonas marina</name>
    <dbReference type="NCBI Taxonomy" id="88364"/>
    <lineage>
        <taxon>Bacteria</taxon>
        <taxon>Pseudomonadati</taxon>
        <taxon>Pseudomonadota</taxon>
        <taxon>Gammaproteobacteria</taxon>
        <taxon>Alteromonadales</taxon>
        <taxon>Psychromonadaceae</taxon>
        <taxon>Psychromonas</taxon>
    </lineage>
</organism>
<dbReference type="Pfam" id="PF13532">
    <property type="entry name" value="2OG-FeII_Oxy_2"/>
    <property type="match status" value="1"/>
</dbReference>
<dbReference type="PANTHER" id="PTHR31212">
    <property type="entry name" value="ALPHA-KETOGLUTARATE-DEPENDENT DIOXYGENASE ALKB HOMOLOG 3"/>
    <property type="match status" value="1"/>
</dbReference>
<comment type="caution">
    <text evidence="2">The sequence shown here is derived from an EMBL/GenBank/DDBJ whole genome shotgun (WGS) entry which is preliminary data.</text>
</comment>
<dbReference type="PANTHER" id="PTHR31212:SF4">
    <property type="entry name" value="ALPHA-KETOGLUTARATE-DEPENDENT DIOXYGENASE ALKB HOMOLOG 3"/>
    <property type="match status" value="1"/>
</dbReference>
<dbReference type="RefSeq" id="WP_284203085.1">
    <property type="nucleotide sequence ID" value="NZ_BSPQ01000002.1"/>
</dbReference>
<reference evidence="3" key="1">
    <citation type="journal article" date="2019" name="Int. J. Syst. Evol. Microbiol.">
        <title>The Global Catalogue of Microorganisms (GCM) 10K type strain sequencing project: providing services to taxonomists for standard genome sequencing and annotation.</title>
        <authorList>
            <consortium name="The Broad Institute Genomics Platform"/>
            <consortium name="The Broad Institute Genome Sequencing Center for Infectious Disease"/>
            <person name="Wu L."/>
            <person name="Ma J."/>
        </authorList>
    </citation>
    <scope>NUCLEOTIDE SEQUENCE [LARGE SCALE GENOMIC DNA]</scope>
    <source>
        <strain evidence="3">NBRC 103166</strain>
    </source>
</reference>
<dbReference type="InterPro" id="IPR005123">
    <property type="entry name" value="Oxoglu/Fe-dep_dioxygenase_dom"/>
</dbReference>
<dbReference type="SUPFAM" id="SSF51197">
    <property type="entry name" value="Clavaminate synthase-like"/>
    <property type="match status" value="1"/>
</dbReference>
<dbReference type="PROSITE" id="PS51471">
    <property type="entry name" value="FE2OG_OXY"/>
    <property type="match status" value="1"/>
</dbReference>
<dbReference type="Proteomes" id="UP001157353">
    <property type="component" value="Unassembled WGS sequence"/>
</dbReference>
<feature type="domain" description="Fe2OG dioxygenase" evidence="1">
    <location>
        <begin position="105"/>
        <end position="203"/>
    </location>
</feature>
<evidence type="ECO:0000313" key="3">
    <source>
        <dbReference type="Proteomes" id="UP001157353"/>
    </source>
</evidence>
<dbReference type="InterPro" id="IPR037151">
    <property type="entry name" value="AlkB-like_sf"/>
</dbReference>
<gene>
    <name evidence="2" type="ORF">GCM10007916_10300</name>
</gene>